<gene>
    <name evidence="2" type="ORF">RJ640_012658</name>
</gene>
<feature type="coiled-coil region" evidence="1">
    <location>
        <begin position="103"/>
        <end position="200"/>
    </location>
</feature>
<sequence>MAVHSPTLMSRQTSHRWVKHTRISSSQAACDSLSSLSLAPLFTSSVTATIVVPSSSQHVPFMAAIPLGDDSILRMGRCAHRGGEHPSKLDQRKFGGKMELIKLSKFKLQLRALISEIRELRDKERSASDQLHLFVQGQKQAEEEFNRKLTELQSKLTLSNELRQKLEMKVNYLQNDNALIENKQKELKETINSLLQSRERFVKAYEDSTCEMKRSIESRDRQIAVLNEKINAHLLLVDSIAKEAFFVKQIVDNAQHVLCEKEEVGMIEDVDQNCRVKCPHEAFGRAVAEIADAASPMCNPSRNNNHFDSAVSGSACSSPRSACSEPQVETGVETKGNCTTSVYQLDSECSTTQVENP</sequence>
<evidence type="ECO:0000313" key="2">
    <source>
        <dbReference type="EMBL" id="KAK2979738.1"/>
    </source>
</evidence>
<comment type="caution">
    <text evidence="2">The sequence shown here is derived from an EMBL/GenBank/DDBJ whole genome shotgun (WGS) entry which is preliminary data.</text>
</comment>
<keyword evidence="3" id="KW-1185">Reference proteome</keyword>
<evidence type="ECO:0000313" key="3">
    <source>
        <dbReference type="Proteomes" id="UP001187471"/>
    </source>
</evidence>
<reference evidence="2" key="1">
    <citation type="submission" date="2022-12" db="EMBL/GenBank/DDBJ databases">
        <title>Draft genome assemblies for two species of Escallonia (Escalloniales).</title>
        <authorList>
            <person name="Chanderbali A."/>
            <person name="Dervinis C."/>
            <person name="Anghel I."/>
            <person name="Soltis D."/>
            <person name="Soltis P."/>
            <person name="Zapata F."/>
        </authorList>
    </citation>
    <scope>NUCLEOTIDE SEQUENCE</scope>
    <source>
        <strain evidence="2">UCBG92.1500</strain>
        <tissue evidence="2">Leaf</tissue>
    </source>
</reference>
<dbReference type="EMBL" id="JAVXUO010001717">
    <property type="protein sequence ID" value="KAK2979738.1"/>
    <property type="molecule type" value="Genomic_DNA"/>
</dbReference>
<dbReference type="AlphaFoldDB" id="A0AA88UEE2"/>
<proteinExistence type="predicted"/>
<dbReference type="Proteomes" id="UP001187471">
    <property type="component" value="Unassembled WGS sequence"/>
</dbReference>
<keyword evidence="1" id="KW-0175">Coiled coil</keyword>
<name>A0AA88UEE2_9ASTE</name>
<evidence type="ECO:0000256" key="1">
    <source>
        <dbReference type="SAM" id="Coils"/>
    </source>
</evidence>
<organism evidence="2 3">
    <name type="scientific">Escallonia rubra</name>
    <dbReference type="NCBI Taxonomy" id="112253"/>
    <lineage>
        <taxon>Eukaryota</taxon>
        <taxon>Viridiplantae</taxon>
        <taxon>Streptophyta</taxon>
        <taxon>Embryophyta</taxon>
        <taxon>Tracheophyta</taxon>
        <taxon>Spermatophyta</taxon>
        <taxon>Magnoliopsida</taxon>
        <taxon>eudicotyledons</taxon>
        <taxon>Gunneridae</taxon>
        <taxon>Pentapetalae</taxon>
        <taxon>asterids</taxon>
        <taxon>campanulids</taxon>
        <taxon>Escalloniales</taxon>
        <taxon>Escalloniaceae</taxon>
        <taxon>Escallonia</taxon>
    </lineage>
</organism>
<protein>
    <submittedName>
        <fullName evidence="2">Uncharacterized protein</fullName>
    </submittedName>
</protein>
<accession>A0AA88UEE2</accession>